<proteinExistence type="predicted"/>
<dbReference type="GO" id="GO:0045454">
    <property type="term" value="P:cell redox homeostasis"/>
    <property type="evidence" value="ECO:0007669"/>
    <property type="project" value="TreeGrafter"/>
</dbReference>
<dbReference type="EMBL" id="UOFM01000132">
    <property type="protein sequence ID" value="VAW75385.1"/>
    <property type="molecule type" value="Genomic_DNA"/>
</dbReference>
<dbReference type="SUPFAM" id="SSF74863">
    <property type="entry name" value="Thiol:disulfide interchange protein DsbD, N-terminal domain (DsbD-alpha)"/>
    <property type="match status" value="1"/>
</dbReference>
<dbReference type="Gene3D" id="2.60.40.1250">
    <property type="entry name" value="Thiol:disulfide interchange protein DsbD, N-terminal domain"/>
    <property type="match status" value="1"/>
</dbReference>
<dbReference type="PANTHER" id="PTHR32234">
    <property type="entry name" value="THIOL:DISULFIDE INTERCHANGE PROTEIN DSBD"/>
    <property type="match status" value="1"/>
</dbReference>
<reference evidence="2" key="1">
    <citation type="submission" date="2018-06" db="EMBL/GenBank/DDBJ databases">
        <authorList>
            <person name="Zhirakovskaya E."/>
        </authorList>
    </citation>
    <scope>NUCLEOTIDE SEQUENCE</scope>
</reference>
<accession>A0A3B0Y3T8</accession>
<organism evidence="2">
    <name type="scientific">hydrothermal vent metagenome</name>
    <dbReference type="NCBI Taxonomy" id="652676"/>
    <lineage>
        <taxon>unclassified sequences</taxon>
        <taxon>metagenomes</taxon>
        <taxon>ecological metagenomes</taxon>
    </lineage>
</organism>
<dbReference type="EC" id="1.8.1.8" evidence="2"/>
<protein>
    <submittedName>
        <fullName evidence="2">Cytochrome c-type biogenesis protein DsbD, protein-disulfide reductase</fullName>
        <ecNumber evidence="2">1.8.1.8</ecNumber>
    </submittedName>
</protein>
<dbReference type="PANTHER" id="PTHR32234:SF0">
    <property type="entry name" value="THIOL:DISULFIDE INTERCHANGE PROTEIN DSBD"/>
    <property type="match status" value="1"/>
</dbReference>
<evidence type="ECO:0000259" key="1">
    <source>
        <dbReference type="Pfam" id="PF11412"/>
    </source>
</evidence>
<dbReference type="InterPro" id="IPR036929">
    <property type="entry name" value="DsbDN_sf"/>
</dbReference>
<name>A0A3B0Y3T8_9ZZZZ</name>
<evidence type="ECO:0000313" key="2">
    <source>
        <dbReference type="EMBL" id="VAW75385.1"/>
    </source>
</evidence>
<dbReference type="AlphaFoldDB" id="A0A3B0Y3T8"/>
<keyword evidence="2" id="KW-0560">Oxidoreductase</keyword>
<sequence length="115" mass="12642">MKYWFPVLLAGWMSVANAGLFGDDELLPPDEAFIFTASVNADGSVRADWKITDGYYLYRDKFHFSTGDNGASLGAADYPPGKIKTDEIFGRVETYRKKVSIGVPVIRQSGAGNQL</sequence>
<dbReference type="GO" id="GO:0047134">
    <property type="term" value="F:protein-disulfide reductase [NAD(P)H] activity"/>
    <property type="evidence" value="ECO:0007669"/>
    <property type="project" value="UniProtKB-EC"/>
</dbReference>
<gene>
    <name evidence="2" type="ORF">MNBD_GAMMA14-1137</name>
</gene>
<feature type="non-terminal residue" evidence="2">
    <location>
        <position position="115"/>
    </location>
</feature>
<dbReference type="InterPro" id="IPR028250">
    <property type="entry name" value="DsbDN"/>
</dbReference>
<dbReference type="Pfam" id="PF11412">
    <property type="entry name" value="DsbD_N"/>
    <property type="match status" value="1"/>
</dbReference>
<feature type="domain" description="Thiol:disulfide interchange protein DsbD N-terminal" evidence="1">
    <location>
        <begin position="24"/>
        <end position="109"/>
    </location>
</feature>